<dbReference type="EMBL" id="FNCN01000037">
    <property type="protein sequence ID" value="SDI17596.1"/>
    <property type="molecule type" value="Genomic_DNA"/>
</dbReference>
<reference evidence="2 3" key="1">
    <citation type="submission" date="2016-10" db="EMBL/GenBank/DDBJ databases">
        <authorList>
            <person name="de Groot N.N."/>
        </authorList>
    </citation>
    <scope>NUCLEOTIDE SEQUENCE [LARGE SCALE GENOMIC DNA]</scope>
    <source>
        <strain evidence="2 3">CPCC 201354</strain>
    </source>
</reference>
<dbReference type="AlphaFoldDB" id="A0A1G8IFA8"/>
<evidence type="ECO:0000313" key="2">
    <source>
        <dbReference type="EMBL" id="SDI17596.1"/>
    </source>
</evidence>
<protein>
    <recommendedName>
        <fullName evidence="1">DUF5753 domain-containing protein</fullName>
    </recommendedName>
</protein>
<proteinExistence type="predicted"/>
<dbReference type="Proteomes" id="UP000198923">
    <property type="component" value="Unassembled WGS sequence"/>
</dbReference>
<accession>A0A1G8IFA8</accession>
<name>A0A1G8IFA8_9ACTN</name>
<keyword evidence="3" id="KW-1185">Reference proteome</keyword>
<organism evidence="2 3">
    <name type="scientific">Sinosporangium album</name>
    <dbReference type="NCBI Taxonomy" id="504805"/>
    <lineage>
        <taxon>Bacteria</taxon>
        <taxon>Bacillati</taxon>
        <taxon>Actinomycetota</taxon>
        <taxon>Actinomycetes</taxon>
        <taxon>Streptosporangiales</taxon>
        <taxon>Streptosporangiaceae</taxon>
        <taxon>Sinosporangium</taxon>
    </lineage>
</organism>
<dbReference type="Pfam" id="PF19054">
    <property type="entry name" value="DUF5753"/>
    <property type="match status" value="1"/>
</dbReference>
<feature type="domain" description="DUF5753" evidence="1">
    <location>
        <begin position="51"/>
        <end position="220"/>
    </location>
</feature>
<gene>
    <name evidence="2" type="ORF">SAMN05421505_1374</name>
</gene>
<dbReference type="InterPro" id="IPR043917">
    <property type="entry name" value="DUF5753"/>
</dbReference>
<dbReference type="STRING" id="504805.SAMN05421505_1374"/>
<sequence>MEIAKRTPSKADAEKLDDLFGTTERQYFVGLYRNITSPGSPIWFASWADRIEPAAVVIRSWDPLLVPGLLQTPAYARFVLSQEPRISQEKVERRLQARLQRREILDKEEPPLLLVLMDVGVLRRPVGDAQVMAEQLAYLVEISERPCVSLQVVDEHCLAGFTGPFMIAEMPGGEPDVVHSDSSTVGHVTTDHALVTSVWNRYEAIRGWAYPEHVTLKMIKDVKREWT</sequence>
<evidence type="ECO:0000313" key="3">
    <source>
        <dbReference type="Proteomes" id="UP000198923"/>
    </source>
</evidence>
<evidence type="ECO:0000259" key="1">
    <source>
        <dbReference type="Pfam" id="PF19054"/>
    </source>
</evidence>